<dbReference type="EMBL" id="PPXF01000036">
    <property type="protein sequence ID" value="POH66828.1"/>
    <property type="molecule type" value="Genomic_DNA"/>
</dbReference>
<dbReference type="Pfam" id="PF00106">
    <property type="entry name" value="adh_short"/>
    <property type="match status" value="1"/>
</dbReference>
<comment type="similarity">
    <text evidence="1 3">Belongs to the short-chain dehydrogenases/reductases (SDR) family.</text>
</comment>
<reference evidence="4 5" key="1">
    <citation type="submission" date="2018-01" db="EMBL/GenBank/DDBJ databases">
        <title>Cryobacterium sp. nov., from glaciers in China.</title>
        <authorList>
            <person name="Liu Q."/>
            <person name="Xin Y.-H."/>
        </authorList>
    </citation>
    <scope>NUCLEOTIDE SEQUENCE [LARGE SCALE GENOMIC DNA]</scope>
    <source>
        <strain evidence="4 5">TMB1-8</strain>
    </source>
</reference>
<dbReference type="FunFam" id="3.40.50.720:FF:000047">
    <property type="entry name" value="NADP-dependent L-serine/L-allo-threonine dehydrogenase"/>
    <property type="match status" value="1"/>
</dbReference>
<comment type="caution">
    <text evidence="4">The sequence shown here is derived from an EMBL/GenBank/DDBJ whole genome shotgun (WGS) entry which is preliminary data.</text>
</comment>
<evidence type="ECO:0000256" key="1">
    <source>
        <dbReference type="ARBA" id="ARBA00006484"/>
    </source>
</evidence>
<dbReference type="PRINTS" id="PR00080">
    <property type="entry name" value="SDRFAMILY"/>
</dbReference>
<dbReference type="AlphaFoldDB" id="A0A2S3ZHA5"/>
<dbReference type="PANTHER" id="PTHR42901">
    <property type="entry name" value="ALCOHOL DEHYDROGENASE"/>
    <property type="match status" value="1"/>
</dbReference>
<name>A0A2S3ZHA5_9MICO</name>
<evidence type="ECO:0000313" key="4">
    <source>
        <dbReference type="EMBL" id="POH66828.1"/>
    </source>
</evidence>
<dbReference type="GO" id="GO:0016616">
    <property type="term" value="F:oxidoreductase activity, acting on the CH-OH group of donors, NAD or NADP as acceptor"/>
    <property type="evidence" value="ECO:0007669"/>
    <property type="project" value="UniProtKB-ARBA"/>
</dbReference>
<evidence type="ECO:0000313" key="5">
    <source>
        <dbReference type="Proteomes" id="UP000237104"/>
    </source>
</evidence>
<dbReference type="InterPro" id="IPR002347">
    <property type="entry name" value="SDR_fam"/>
</dbReference>
<dbReference type="RefSeq" id="WP_103430731.1">
    <property type="nucleotide sequence ID" value="NZ_PPXF01000036.1"/>
</dbReference>
<dbReference type="InterPro" id="IPR020904">
    <property type="entry name" value="Sc_DH/Rdtase_CS"/>
</dbReference>
<dbReference type="InterPro" id="IPR036291">
    <property type="entry name" value="NAD(P)-bd_dom_sf"/>
</dbReference>
<proteinExistence type="inferred from homology"/>
<dbReference type="PRINTS" id="PR00081">
    <property type="entry name" value="GDHRDH"/>
</dbReference>
<dbReference type="PROSITE" id="PS00061">
    <property type="entry name" value="ADH_SHORT"/>
    <property type="match status" value="1"/>
</dbReference>
<evidence type="ECO:0000256" key="2">
    <source>
        <dbReference type="ARBA" id="ARBA00023002"/>
    </source>
</evidence>
<dbReference type="PANTHER" id="PTHR42901:SF1">
    <property type="entry name" value="ALCOHOL DEHYDROGENASE"/>
    <property type="match status" value="1"/>
</dbReference>
<evidence type="ECO:0000256" key="3">
    <source>
        <dbReference type="RuleBase" id="RU000363"/>
    </source>
</evidence>
<sequence>MGKKRVVVTGASSGIGAATVRTFREHGWDVVGVARRADRLEALAQETGAAVFAADLTVQADVDALRDYLAASGPVNALVNNAGGAKGLDSVEAGSIDDWAWMYEINVLALKRVTTALLPLLRASIAAATDAAATGAAASADIVNITSTAGHTAYIGGGGYNAAKFAAHALTEVLRLELSGEPIRVIEIAPGMVQTDEFGLVRFGGDPEKAAAAYTNVVHPLVADDVAATILAAVELPAHVNLDLVVVKPVAQASTTLVARGPLLPRV</sequence>
<accession>A0A2S3ZHA5</accession>
<dbReference type="OrthoDB" id="9775296at2"/>
<keyword evidence="2" id="KW-0560">Oxidoreductase</keyword>
<organism evidence="4 5">
    <name type="scientific">Cryobacterium zongtaii</name>
    <dbReference type="NCBI Taxonomy" id="1259217"/>
    <lineage>
        <taxon>Bacteria</taxon>
        <taxon>Bacillati</taxon>
        <taxon>Actinomycetota</taxon>
        <taxon>Actinomycetes</taxon>
        <taxon>Micrococcales</taxon>
        <taxon>Microbacteriaceae</taxon>
        <taxon>Cryobacterium</taxon>
    </lineage>
</organism>
<dbReference type="SUPFAM" id="SSF51735">
    <property type="entry name" value="NAD(P)-binding Rossmann-fold domains"/>
    <property type="match status" value="1"/>
</dbReference>
<dbReference type="Proteomes" id="UP000237104">
    <property type="component" value="Unassembled WGS sequence"/>
</dbReference>
<protein>
    <submittedName>
        <fullName evidence="4">Oxidoreductase</fullName>
    </submittedName>
</protein>
<dbReference type="Gene3D" id="3.40.50.720">
    <property type="entry name" value="NAD(P)-binding Rossmann-like Domain"/>
    <property type="match status" value="1"/>
</dbReference>
<gene>
    <name evidence="4" type="ORF">C3B59_07480</name>
</gene>